<organism>
    <name type="scientific">Pediculus humanus subsp. corporis</name>
    <name type="common">Body louse</name>
    <dbReference type="NCBI Taxonomy" id="121224"/>
    <lineage>
        <taxon>Eukaryota</taxon>
        <taxon>Metazoa</taxon>
        <taxon>Ecdysozoa</taxon>
        <taxon>Arthropoda</taxon>
        <taxon>Hexapoda</taxon>
        <taxon>Insecta</taxon>
        <taxon>Pterygota</taxon>
        <taxon>Neoptera</taxon>
        <taxon>Paraneoptera</taxon>
        <taxon>Psocodea</taxon>
        <taxon>Troctomorpha</taxon>
        <taxon>Phthiraptera</taxon>
        <taxon>Anoplura</taxon>
        <taxon>Pediculidae</taxon>
        <taxon>Pediculus</taxon>
    </lineage>
</organism>
<dbReference type="CTD" id="8234343"/>
<dbReference type="EMBL" id="DS235748">
    <property type="protein sequence ID" value="EEB16282.1"/>
    <property type="molecule type" value="Genomic_DNA"/>
</dbReference>
<reference evidence="3" key="3">
    <citation type="submission" date="2021-02" db="UniProtKB">
        <authorList>
            <consortium name="EnsemblMetazoa"/>
        </authorList>
    </citation>
    <scope>IDENTIFICATION</scope>
    <source>
        <strain evidence="3">USDA</strain>
    </source>
</reference>
<evidence type="ECO:0000256" key="1">
    <source>
        <dbReference type="SAM" id="MobiDB-lite"/>
    </source>
</evidence>
<feature type="compositionally biased region" description="Polar residues" evidence="1">
    <location>
        <begin position="38"/>
        <end position="50"/>
    </location>
</feature>
<dbReference type="Proteomes" id="UP000009046">
    <property type="component" value="Unassembled WGS sequence"/>
</dbReference>
<feature type="region of interest" description="Disordered" evidence="1">
    <location>
        <begin position="15"/>
        <end position="50"/>
    </location>
</feature>
<accession>E0VSC6</accession>
<dbReference type="EnsemblMetazoa" id="PHUM416520-RA">
    <property type="protein sequence ID" value="PHUM416520-PA"/>
    <property type="gene ID" value="PHUM416520"/>
</dbReference>
<evidence type="ECO:0000313" key="4">
    <source>
        <dbReference type="Proteomes" id="UP000009046"/>
    </source>
</evidence>
<protein>
    <submittedName>
        <fullName evidence="2 3">Uncharacterized protein</fullName>
    </submittedName>
</protein>
<dbReference type="EMBL" id="AAZO01005114">
    <property type="status" value="NOT_ANNOTATED_CDS"/>
    <property type="molecule type" value="Genomic_DNA"/>
</dbReference>
<dbReference type="KEGG" id="phu:Phum_PHUM416520"/>
<gene>
    <name evidence="3" type="primary">8234343</name>
    <name evidence="2" type="ORF">Phum_PHUM416520</name>
</gene>
<dbReference type="RefSeq" id="XP_002429020.1">
    <property type="nucleotide sequence ID" value="XM_002428975.1"/>
</dbReference>
<dbReference type="HOGENOM" id="CLU_1724498_0_0_1"/>
<evidence type="ECO:0000313" key="2">
    <source>
        <dbReference type="EMBL" id="EEB16282.1"/>
    </source>
</evidence>
<proteinExistence type="predicted"/>
<dbReference type="InParanoid" id="E0VSC6"/>
<evidence type="ECO:0000313" key="3">
    <source>
        <dbReference type="EnsemblMetazoa" id="PHUM416520-PA"/>
    </source>
</evidence>
<dbReference type="OrthoDB" id="6630245at2759"/>
<dbReference type="VEuPathDB" id="VectorBase:PHUM416520"/>
<keyword evidence="4" id="KW-1185">Reference proteome</keyword>
<dbReference type="GeneID" id="8234343"/>
<dbReference type="AlphaFoldDB" id="E0VSC6"/>
<name>E0VSC6_PEDHC</name>
<sequence>MIKIENVDLQTRHLVDDLPSPSASPPPPTASPVLTAGSPGNSPDDQNTPVMLTTMQPVPLNIMDIPKDYMTNAYVDDGSSSRHHQEFIYQVDGKNVEIVRQDDLPPGTVSVVVQQPGGLLPAYQTPGTTVLVLSELVEDIAPVRYEGHAINS</sequence>
<reference evidence="2" key="1">
    <citation type="submission" date="2007-04" db="EMBL/GenBank/DDBJ databases">
        <title>Annotation of Pediculus humanus corporis strain USDA.</title>
        <authorList>
            <person name="Kirkness E."/>
            <person name="Hannick L."/>
            <person name="Hass B."/>
            <person name="Bruggner R."/>
            <person name="Lawson D."/>
            <person name="Bidwell S."/>
            <person name="Joardar V."/>
            <person name="Caler E."/>
            <person name="Walenz B."/>
            <person name="Inman J."/>
            <person name="Schobel S."/>
            <person name="Galinsky K."/>
            <person name="Amedeo P."/>
            <person name="Strausberg R."/>
        </authorList>
    </citation>
    <scope>NUCLEOTIDE SEQUENCE</scope>
    <source>
        <strain evidence="2">USDA</strain>
    </source>
</reference>
<reference evidence="2" key="2">
    <citation type="submission" date="2007-04" db="EMBL/GenBank/DDBJ databases">
        <title>The genome of the human body louse.</title>
        <authorList>
            <consortium name="The Human Body Louse Genome Consortium"/>
            <person name="Kirkness E."/>
            <person name="Walenz B."/>
            <person name="Hass B."/>
            <person name="Bruggner R."/>
            <person name="Strausberg R."/>
        </authorList>
    </citation>
    <scope>NUCLEOTIDE SEQUENCE</scope>
    <source>
        <strain evidence="2">USDA</strain>
    </source>
</reference>